<evidence type="ECO:0000313" key="4">
    <source>
        <dbReference type="EMBL" id="KAG9322815.1"/>
    </source>
</evidence>
<reference evidence="4" key="1">
    <citation type="submission" date="2021-07" db="EMBL/GenBank/DDBJ databases">
        <title>Draft genome of Mortierella alpina, strain LL118, isolated from an aspen leaf litter sample.</title>
        <authorList>
            <person name="Yang S."/>
            <person name="Vinatzer B.A."/>
        </authorList>
    </citation>
    <scope>NUCLEOTIDE SEQUENCE</scope>
    <source>
        <strain evidence="4">LL118</strain>
    </source>
</reference>
<accession>A0A9P8A4T0</accession>
<organism evidence="4 5">
    <name type="scientific">Mortierella alpina</name>
    <name type="common">Oleaginous fungus</name>
    <name type="synonym">Mortierella renispora</name>
    <dbReference type="NCBI Taxonomy" id="64518"/>
    <lineage>
        <taxon>Eukaryota</taxon>
        <taxon>Fungi</taxon>
        <taxon>Fungi incertae sedis</taxon>
        <taxon>Mucoromycota</taxon>
        <taxon>Mortierellomycotina</taxon>
        <taxon>Mortierellomycetes</taxon>
        <taxon>Mortierellales</taxon>
        <taxon>Mortierellaceae</taxon>
        <taxon>Mortierella</taxon>
    </lineage>
</organism>
<feature type="compositionally biased region" description="Basic and acidic residues" evidence="2">
    <location>
        <begin position="1256"/>
        <end position="1267"/>
    </location>
</feature>
<dbReference type="EMBL" id="JAIFTL010000128">
    <property type="protein sequence ID" value="KAG9322815.1"/>
    <property type="molecule type" value="Genomic_DNA"/>
</dbReference>
<name>A0A9P8A4T0_MORAP</name>
<evidence type="ECO:0000256" key="2">
    <source>
        <dbReference type="SAM" id="MobiDB-lite"/>
    </source>
</evidence>
<feature type="region of interest" description="Disordered" evidence="2">
    <location>
        <begin position="1202"/>
        <end position="1315"/>
    </location>
</feature>
<evidence type="ECO:0000313" key="5">
    <source>
        <dbReference type="Proteomes" id="UP000717515"/>
    </source>
</evidence>
<keyword evidence="3" id="KW-0812">Transmembrane</keyword>
<protein>
    <submittedName>
        <fullName evidence="4">Uncharacterized protein</fullName>
    </submittedName>
</protein>
<feature type="transmembrane region" description="Helical" evidence="3">
    <location>
        <begin position="1123"/>
        <end position="1145"/>
    </location>
</feature>
<feature type="coiled-coil region" evidence="1">
    <location>
        <begin position="1316"/>
        <end position="1354"/>
    </location>
</feature>
<keyword evidence="3" id="KW-0472">Membrane</keyword>
<dbReference type="SUPFAM" id="SSF50978">
    <property type="entry name" value="WD40 repeat-like"/>
    <property type="match status" value="1"/>
</dbReference>
<evidence type="ECO:0000256" key="3">
    <source>
        <dbReference type="SAM" id="Phobius"/>
    </source>
</evidence>
<feature type="compositionally biased region" description="Acidic residues" evidence="2">
    <location>
        <begin position="1287"/>
        <end position="1306"/>
    </location>
</feature>
<proteinExistence type="predicted"/>
<evidence type="ECO:0000256" key="1">
    <source>
        <dbReference type="SAM" id="Coils"/>
    </source>
</evidence>
<feature type="compositionally biased region" description="Polar residues" evidence="2">
    <location>
        <begin position="1240"/>
        <end position="1253"/>
    </location>
</feature>
<sequence length="1361" mass="154560">MTSLDEYTTASDPILLVSHNTAHGQAVSRRWCFETKQDEIENAGSSRAYGSESSQIVQCDEISDYRLGLGNIAVGWYWLVFCVSLDTLDISSIESITFDAKIGDERKCNMKDTSTTTVVAKEDIQQLPTSGRILLRLHRQKNISNSSKYLYPTITINTTAGTKTLPSPELHHIELVTSCTKASGTEEPVHTLYGEDKPDQFITVGDSSSQPVEICAYNISDMGTYAVTLYLIDRTAYLDVWDIRKQAKESETPQSMTTRLANISFEVGGGNKAKHREYDVAISSTGLLVAVSSVAVSSLHEQHETTAPLSIYSCGPVTPAEHRQGEPWPLQKVLVAELSDASGYVAFRTIDPESTQTKNERFFKFDGATFEVYKASGKWRRLFSLPISISGMPAARRAEDLFCSIRERYFAYTGTRGLVLIWDFKASRMVSYIAVPVDTMPVRASLSRDGSSVAIAVKGVIHVHDVQSGIRLGSLNKDLNETNDFEMDFGQDYLTTLNSDAPTTEYASQFKNRSVVRVRDMSKVDSYSIYPKYRLQTPQANGASIFAFSQGATLNVITQNDHTPTWEAPQCTDCPAMIDLPIHQFYDDPFNLAAPYGPALEDTVHKINITVSDLKTTWSSVSILQIEVEDRLGTRKSATISLGKVHSSCEGFYLQESSQLFILSSCVLHVWKLSTTSRSVCQLVYIWKLDLDDESKHAGDYKHRVLMGAKMCEHGKSVHIFLSAAQWCLIPSPRQWFRQSKRLQEDILGKRDIVTMPFSSNDTLKMAVDMRLAGGIQHLGTIYVKSDSSVQASILRYLKDYNRSSNKHPESSLKSLCHAWTPENRTCLKEIVSALLPLDRVTWIPHLSSSRDLSPLVILLLKITQEPAVLGLVKIITSYCTHHATRTRDPGFLAPVFESMPHLTKNLPDYARVFLTKISYIPTKQRAFILDNHIVAYSPKAYFTFWKSTKKALAKTKHPTLQLNDFPSEPDHKNNKFRRPLYIASFNMLWNYKDENKFEMAGPDKKTWWRTLYHICTLKLRLDAHTYVACHDFNLEVFDNPAIRALVTYKWNTIGFMYWSFRFTFEFIFYLLMIAAALLQVFRGDHYRTQVTAVFISIIVFGVVFLWLELLQARQHGKRYRTIYNLLDILGYTVPVCTMLINVAFAKGDDSWRLVWIEARLRYIESAENMSHNIPGFRQSYNWFPKEIFYSANSEEVRAYREKYDPKASKNKDRDILEDWERDDYNEEEETQGAARTRQPESFQGEDNASSASVRGEAEETKGEGQKDQSGVENEDGSGRDGQDDNSNNEEFFDVDEVEEQDEDQDKDGAEDASVVRDLRVQVAKLERQASRQLKAQQEMHKQSQRQHQELRKLLLALSRA</sequence>
<feature type="transmembrane region" description="Helical" evidence="3">
    <location>
        <begin position="1056"/>
        <end position="1079"/>
    </location>
</feature>
<comment type="caution">
    <text evidence="4">The sequence shown here is derived from an EMBL/GenBank/DDBJ whole genome shotgun (WGS) entry which is preliminary data.</text>
</comment>
<dbReference type="Proteomes" id="UP000717515">
    <property type="component" value="Unassembled WGS sequence"/>
</dbReference>
<keyword evidence="3" id="KW-1133">Transmembrane helix</keyword>
<feature type="compositionally biased region" description="Acidic residues" evidence="2">
    <location>
        <begin position="1220"/>
        <end position="1231"/>
    </location>
</feature>
<dbReference type="InterPro" id="IPR036322">
    <property type="entry name" value="WD40_repeat_dom_sf"/>
</dbReference>
<keyword evidence="1" id="KW-0175">Coiled coil</keyword>
<feature type="compositionally biased region" description="Basic and acidic residues" evidence="2">
    <location>
        <begin position="1202"/>
        <end position="1219"/>
    </location>
</feature>
<feature type="transmembrane region" description="Helical" evidence="3">
    <location>
        <begin position="1091"/>
        <end position="1111"/>
    </location>
</feature>
<gene>
    <name evidence="4" type="ORF">KVV02_007589</name>
</gene>